<dbReference type="EMBL" id="PZQS01000006">
    <property type="protein sequence ID" value="PVD28066.1"/>
    <property type="molecule type" value="Genomic_DNA"/>
</dbReference>
<organism evidence="1 2">
    <name type="scientific">Pomacea canaliculata</name>
    <name type="common">Golden apple snail</name>
    <dbReference type="NCBI Taxonomy" id="400727"/>
    <lineage>
        <taxon>Eukaryota</taxon>
        <taxon>Metazoa</taxon>
        <taxon>Spiralia</taxon>
        <taxon>Lophotrochozoa</taxon>
        <taxon>Mollusca</taxon>
        <taxon>Gastropoda</taxon>
        <taxon>Caenogastropoda</taxon>
        <taxon>Architaenioglossa</taxon>
        <taxon>Ampullarioidea</taxon>
        <taxon>Ampullariidae</taxon>
        <taxon>Pomacea</taxon>
    </lineage>
</organism>
<dbReference type="OrthoDB" id="10253073at2759"/>
<evidence type="ECO:0000313" key="2">
    <source>
        <dbReference type="Proteomes" id="UP000245119"/>
    </source>
</evidence>
<comment type="caution">
    <text evidence="1">The sequence shown here is derived from an EMBL/GenBank/DDBJ whole genome shotgun (WGS) entry which is preliminary data.</text>
</comment>
<evidence type="ECO:0000313" key="1">
    <source>
        <dbReference type="EMBL" id="PVD28066.1"/>
    </source>
</evidence>
<reference evidence="1 2" key="1">
    <citation type="submission" date="2018-04" db="EMBL/GenBank/DDBJ databases">
        <title>The genome of golden apple snail Pomacea canaliculata provides insight into stress tolerance and invasive adaptation.</title>
        <authorList>
            <person name="Liu C."/>
            <person name="Liu B."/>
            <person name="Ren Y."/>
            <person name="Zhang Y."/>
            <person name="Wang H."/>
            <person name="Li S."/>
            <person name="Jiang F."/>
            <person name="Yin L."/>
            <person name="Zhang G."/>
            <person name="Qian W."/>
            <person name="Fan W."/>
        </authorList>
    </citation>
    <scope>NUCLEOTIDE SEQUENCE [LARGE SCALE GENOMIC DNA]</scope>
    <source>
        <strain evidence="1">SZHN2017</strain>
        <tissue evidence="1">Muscle</tissue>
    </source>
</reference>
<sequence>MGLLSEAEAAITIQRAWRRHIDVQVYRYYRDLISFQSRGDPAVMLRCINPNEAKLLDSASGASVRFRLAGEKFPPNIYYKIFTQRPIQDLCANSPKNYTCASAKQLKAKELHNRLQPLPPADDRSQWYKRSENNGWRIVSDRLLRHIMYDPITWESSNKKYIFDNSGLRRKQEVEKIKKERKIEWMRKMYKEGMLHAKAEDSVTIHLIEGAAAGMIATVDSQGPEALEDWEVNELLDWTTSLNFDE</sequence>
<protein>
    <submittedName>
        <fullName evidence="1">Uncharacterized protein</fullName>
    </submittedName>
</protein>
<accession>A0A2T7P3T1</accession>
<proteinExistence type="predicted"/>
<dbReference type="Proteomes" id="UP000245119">
    <property type="component" value="Linkage Group LG6"/>
</dbReference>
<keyword evidence="2" id="KW-1185">Reference proteome</keyword>
<dbReference type="PANTHER" id="PTHR33504:SF2">
    <property type="entry name" value="PROTEIN MFI"/>
    <property type="match status" value="1"/>
</dbReference>
<name>A0A2T7P3T1_POMCA</name>
<gene>
    <name evidence="1" type="ORF">C0Q70_10647</name>
</gene>
<dbReference type="PANTHER" id="PTHR33504">
    <property type="entry name" value="NADH DEHYDROGENASE (UBIQUINONE) 1 BETA SUBCOMPLEX, 4"/>
    <property type="match status" value="1"/>
</dbReference>
<dbReference type="AlphaFoldDB" id="A0A2T7P3T1"/>